<evidence type="ECO:0000313" key="1">
    <source>
        <dbReference type="EMBL" id="KKL87090.1"/>
    </source>
</evidence>
<organism evidence="1">
    <name type="scientific">marine sediment metagenome</name>
    <dbReference type="NCBI Taxonomy" id="412755"/>
    <lineage>
        <taxon>unclassified sequences</taxon>
        <taxon>metagenomes</taxon>
        <taxon>ecological metagenomes</taxon>
    </lineage>
</organism>
<name>A0A0F9HZK3_9ZZZZ</name>
<sequence>MKYMIFRPSGRPIETNRYKIIKEKSKTTKTVSRSDYSVPASISSNKSDLALSYYFKRKWATDDYKLALMNHLDDPSVSNIRFNSDGSKYTYDKEYINYYVEVKSIGDIMRLVDIFNALIIRFDSIMIYNE</sequence>
<dbReference type="AlphaFoldDB" id="A0A0F9HZK3"/>
<dbReference type="EMBL" id="LAZR01020932">
    <property type="protein sequence ID" value="KKL87090.1"/>
    <property type="molecule type" value="Genomic_DNA"/>
</dbReference>
<reference evidence="1" key="1">
    <citation type="journal article" date="2015" name="Nature">
        <title>Complex archaea that bridge the gap between prokaryotes and eukaryotes.</title>
        <authorList>
            <person name="Spang A."/>
            <person name="Saw J.H."/>
            <person name="Jorgensen S.L."/>
            <person name="Zaremba-Niedzwiedzka K."/>
            <person name="Martijn J."/>
            <person name="Lind A.E."/>
            <person name="van Eijk R."/>
            <person name="Schleper C."/>
            <person name="Guy L."/>
            <person name="Ettema T.J."/>
        </authorList>
    </citation>
    <scope>NUCLEOTIDE SEQUENCE</scope>
</reference>
<proteinExistence type="predicted"/>
<comment type="caution">
    <text evidence="1">The sequence shown here is derived from an EMBL/GenBank/DDBJ whole genome shotgun (WGS) entry which is preliminary data.</text>
</comment>
<protein>
    <submittedName>
        <fullName evidence="1">Uncharacterized protein</fullName>
    </submittedName>
</protein>
<accession>A0A0F9HZK3</accession>
<feature type="non-terminal residue" evidence="1">
    <location>
        <position position="130"/>
    </location>
</feature>
<gene>
    <name evidence="1" type="ORF">LCGC14_1938250</name>
</gene>